<evidence type="ECO:0000256" key="1">
    <source>
        <dbReference type="ARBA" id="ARBA00006149"/>
    </source>
</evidence>
<dbReference type="Proteomes" id="UP001202479">
    <property type="component" value="Unassembled WGS sequence"/>
</dbReference>
<dbReference type="GO" id="GO:0035657">
    <property type="term" value="C:eRF1 methyltransferase complex"/>
    <property type="evidence" value="ECO:0007669"/>
    <property type="project" value="TreeGrafter"/>
</dbReference>
<dbReference type="InterPro" id="IPR002052">
    <property type="entry name" value="DNA_methylase_N6_adenine_CS"/>
</dbReference>
<dbReference type="RefSeq" id="XP_049180958.1">
    <property type="nucleotide sequence ID" value="XM_049323171.1"/>
</dbReference>
<evidence type="ECO:0000259" key="5">
    <source>
        <dbReference type="Pfam" id="PF05175"/>
    </source>
</evidence>
<protein>
    <submittedName>
        <fullName evidence="6">MTQ2</fullName>
    </submittedName>
</protein>
<evidence type="ECO:0000256" key="3">
    <source>
        <dbReference type="ARBA" id="ARBA00022679"/>
    </source>
</evidence>
<organism evidence="6 7">
    <name type="scientific">Candida oxycetoniae</name>
    <dbReference type="NCBI Taxonomy" id="497107"/>
    <lineage>
        <taxon>Eukaryota</taxon>
        <taxon>Fungi</taxon>
        <taxon>Dikarya</taxon>
        <taxon>Ascomycota</taxon>
        <taxon>Saccharomycotina</taxon>
        <taxon>Pichiomycetes</taxon>
        <taxon>Debaryomycetaceae</taxon>
        <taxon>Candida/Lodderomyces clade</taxon>
        <taxon>Candida</taxon>
    </lineage>
</organism>
<dbReference type="PANTHER" id="PTHR45875">
    <property type="entry name" value="METHYLTRANSFERASE N6AMT1"/>
    <property type="match status" value="1"/>
</dbReference>
<proteinExistence type="inferred from homology"/>
<dbReference type="SUPFAM" id="SSF53335">
    <property type="entry name" value="S-adenosyl-L-methionine-dependent methyltransferases"/>
    <property type="match status" value="1"/>
</dbReference>
<evidence type="ECO:0000313" key="6">
    <source>
        <dbReference type="EMBL" id="KAI3405213.2"/>
    </source>
</evidence>
<dbReference type="InterPro" id="IPR029063">
    <property type="entry name" value="SAM-dependent_MTases_sf"/>
</dbReference>
<dbReference type="Pfam" id="PF05175">
    <property type="entry name" value="MTS"/>
    <property type="match status" value="1"/>
</dbReference>
<feature type="domain" description="Methyltransferase small" evidence="5">
    <location>
        <begin position="35"/>
        <end position="127"/>
    </location>
</feature>
<dbReference type="GO" id="GO:0008757">
    <property type="term" value="F:S-adenosylmethionine-dependent methyltransferase activity"/>
    <property type="evidence" value="ECO:0007669"/>
    <property type="project" value="TreeGrafter"/>
</dbReference>
<dbReference type="GO" id="GO:0003676">
    <property type="term" value="F:nucleic acid binding"/>
    <property type="evidence" value="ECO:0007669"/>
    <property type="project" value="InterPro"/>
</dbReference>
<name>A0AAI9WYM9_9ASCO</name>
<dbReference type="PANTHER" id="PTHR45875:SF1">
    <property type="entry name" value="METHYLTRANSFERASE N6AMT1"/>
    <property type="match status" value="1"/>
</dbReference>
<sequence>MFSTPIVKDVDYDKVYEPSEDSFCFLDCFEDQKEFLEERLGKKVTPLLVEIGTGSGIITTFLLQNILPDAVYMATDVNPSACTSVLNTVRLNCPQRACLVDSLRMSLVSGVRRNLVDVLVFNPPYVPATEVPKYSQKGDDDSNWLDLALLGGKDGMITTWQVLNDLEEILSSRGVAYILFCARNKPENVAEEMRSRGWRVDIVFKRKAGWEVLSILRFIKV</sequence>
<evidence type="ECO:0000256" key="2">
    <source>
        <dbReference type="ARBA" id="ARBA00022603"/>
    </source>
</evidence>
<dbReference type="Gene3D" id="3.40.50.150">
    <property type="entry name" value="Vaccinia Virus protein VP39"/>
    <property type="match status" value="1"/>
</dbReference>
<dbReference type="GO" id="GO:0032259">
    <property type="term" value="P:methylation"/>
    <property type="evidence" value="ECO:0007669"/>
    <property type="project" value="UniProtKB-KW"/>
</dbReference>
<accession>A0AAI9WYM9</accession>
<dbReference type="GO" id="GO:0008276">
    <property type="term" value="F:protein methyltransferase activity"/>
    <property type="evidence" value="ECO:0007669"/>
    <property type="project" value="TreeGrafter"/>
</dbReference>
<evidence type="ECO:0000256" key="4">
    <source>
        <dbReference type="ARBA" id="ARBA00022691"/>
    </source>
</evidence>
<comment type="caution">
    <text evidence="6">The sequence shown here is derived from an EMBL/GenBank/DDBJ whole genome shotgun (WGS) entry which is preliminary data.</text>
</comment>
<keyword evidence="4" id="KW-0949">S-adenosyl-L-methionine</keyword>
<dbReference type="EMBL" id="JAHUZD010000058">
    <property type="protein sequence ID" value="KAI3405213.2"/>
    <property type="molecule type" value="Genomic_DNA"/>
</dbReference>
<dbReference type="InterPro" id="IPR007848">
    <property type="entry name" value="Small_mtfrase_dom"/>
</dbReference>
<dbReference type="PROSITE" id="PS00092">
    <property type="entry name" value="N6_MTASE"/>
    <property type="match status" value="1"/>
</dbReference>
<reference evidence="6" key="1">
    <citation type="journal article" date="2022" name="DNA Res.">
        <title>Genome analysis of five recently described species of the CUG-Ser clade uncovers Candida theae as a new hybrid lineage with pathogenic potential in the Candida parapsilosis species complex.</title>
        <authorList>
            <person name="Mixao V."/>
            <person name="Del Olmo V."/>
            <person name="Hegedusova E."/>
            <person name="Saus E."/>
            <person name="Pryszcz L."/>
            <person name="Cillingova A."/>
            <person name="Nosek J."/>
            <person name="Gabaldon T."/>
        </authorList>
    </citation>
    <scope>NUCLEOTIDE SEQUENCE</scope>
    <source>
        <strain evidence="6">CBS 10844</strain>
    </source>
</reference>
<comment type="similarity">
    <text evidence="1">Belongs to the eukaryotic/archaeal PrmC-related family.</text>
</comment>
<keyword evidence="2" id="KW-0489">Methyltransferase</keyword>
<gene>
    <name evidence="6" type="ORF">KGF56_001990</name>
</gene>
<dbReference type="AlphaFoldDB" id="A0AAI9WYM9"/>
<dbReference type="GeneID" id="73379607"/>
<evidence type="ECO:0000313" key="7">
    <source>
        <dbReference type="Proteomes" id="UP001202479"/>
    </source>
</evidence>
<dbReference type="InterPro" id="IPR052190">
    <property type="entry name" value="Euk-Arch_PrmC-MTase"/>
</dbReference>
<keyword evidence="7" id="KW-1185">Reference proteome</keyword>
<keyword evidence="3" id="KW-0808">Transferase</keyword>